<dbReference type="RefSeq" id="XP_008819084.1">
    <property type="nucleotide sequence ID" value="XM_008820862.1"/>
</dbReference>
<feature type="compositionally biased region" description="Low complexity" evidence="1">
    <location>
        <begin position="98"/>
        <end position="107"/>
    </location>
</feature>
<sequence length="311" mass="34588">MEEKNGQEKRKSGLTQKQEIKDAFLENKSHSRNNPTLNSTETTGRISTPGGARKAAPEDVSNKTSGRKEAVSLRMFRGSFSRTPKPKTDSSNRRSKSTKSTTTNGGKNPHPGPQRPLTDKTGDKREDYQHGQITTRARRGKENRKLQVIPPNNTAESRNNVVNGGQNRPDKLQQRGYDERKETESSGRGKITKRFDATEKGEAEKQKGKEAEGGNRNPKHETSDVDEGPNSAGPIKAKALEGNCREGTGQRNRKREETGAGDHGKRILENRRKEAQAGVLEQIENTEKRSSGQRKRTPGTPKQNTRYPKVK</sequence>
<evidence type="ECO:0000256" key="1">
    <source>
        <dbReference type="SAM" id="MobiDB-lite"/>
    </source>
</evidence>
<keyword evidence="3" id="KW-1185">Reference proteome</keyword>
<feature type="compositionally biased region" description="Polar residues" evidence="1">
    <location>
        <begin position="300"/>
        <end position="311"/>
    </location>
</feature>
<feature type="compositionally biased region" description="Basic and acidic residues" evidence="1">
    <location>
        <begin position="55"/>
        <end position="71"/>
    </location>
</feature>
<reference evidence="2 3" key="1">
    <citation type="submission" date="2013-02" db="EMBL/GenBank/DDBJ databases">
        <title>The Genome Sequence of Plasmodium inui San Antonio 1.</title>
        <authorList>
            <consortium name="The Broad Institute Genome Sequencing Platform"/>
            <consortium name="The Broad Institute Genome Sequencing Center for Infectious Disease"/>
            <person name="Neafsey D."/>
            <person name="Cheeseman I."/>
            <person name="Volkman S."/>
            <person name="Adams J."/>
            <person name="Walker B."/>
            <person name="Young S.K."/>
            <person name="Zeng Q."/>
            <person name="Gargeya S."/>
            <person name="Fitzgerald M."/>
            <person name="Haas B."/>
            <person name="Abouelleil A."/>
            <person name="Alvarado L."/>
            <person name="Arachchi H.M."/>
            <person name="Berlin A.M."/>
            <person name="Chapman S.B."/>
            <person name="Dewar J."/>
            <person name="Goldberg J."/>
            <person name="Griggs A."/>
            <person name="Gujja S."/>
            <person name="Hansen M."/>
            <person name="Howarth C."/>
            <person name="Imamovic A."/>
            <person name="Larimer J."/>
            <person name="McCowan C."/>
            <person name="Murphy C."/>
            <person name="Neiman D."/>
            <person name="Pearson M."/>
            <person name="Priest M."/>
            <person name="Roberts A."/>
            <person name="Saif S."/>
            <person name="Shea T."/>
            <person name="Sisk P."/>
            <person name="Sykes S."/>
            <person name="Wortman J."/>
            <person name="Nusbaum C."/>
            <person name="Birren B."/>
        </authorList>
    </citation>
    <scope>NUCLEOTIDE SEQUENCE [LARGE SCALE GENOMIC DNA]</scope>
    <source>
        <strain evidence="2 3">San Antonio 1</strain>
    </source>
</reference>
<dbReference type="AlphaFoldDB" id="W6ZTT3"/>
<proteinExistence type="predicted"/>
<feature type="compositionally biased region" description="Basic and acidic residues" evidence="1">
    <location>
        <begin position="254"/>
        <end position="275"/>
    </location>
</feature>
<dbReference type="GeneID" id="20040565"/>
<feature type="compositionally biased region" description="Polar residues" evidence="1">
    <location>
        <begin position="32"/>
        <end position="46"/>
    </location>
</feature>
<dbReference type="EMBL" id="KI965511">
    <property type="protein sequence ID" value="EUD64332.1"/>
    <property type="molecule type" value="Genomic_DNA"/>
</dbReference>
<accession>W6ZTT3</accession>
<feature type="region of interest" description="Disordered" evidence="1">
    <location>
        <begin position="1"/>
        <end position="311"/>
    </location>
</feature>
<gene>
    <name evidence="2" type="ORF">C922_05291</name>
</gene>
<feature type="compositionally biased region" description="Basic and acidic residues" evidence="1">
    <location>
        <begin position="117"/>
        <end position="129"/>
    </location>
</feature>
<protein>
    <submittedName>
        <fullName evidence="2">Uncharacterized protein</fullName>
    </submittedName>
</protein>
<organism evidence="2 3">
    <name type="scientific">Plasmodium inui San Antonio 1</name>
    <dbReference type="NCBI Taxonomy" id="1237626"/>
    <lineage>
        <taxon>Eukaryota</taxon>
        <taxon>Sar</taxon>
        <taxon>Alveolata</taxon>
        <taxon>Apicomplexa</taxon>
        <taxon>Aconoidasida</taxon>
        <taxon>Haemosporida</taxon>
        <taxon>Plasmodiidae</taxon>
        <taxon>Plasmodium</taxon>
        <taxon>Plasmodium (Plasmodium)</taxon>
    </lineage>
</organism>
<dbReference type="Proteomes" id="UP000030640">
    <property type="component" value="Unassembled WGS sequence"/>
</dbReference>
<feature type="compositionally biased region" description="Basic and acidic residues" evidence="1">
    <location>
        <begin position="18"/>
        <end position="29"/>
    </location>
</feature>
<feature type="compositionally biased region" description="Polar residues" evidence="1">
    <location>
        <begin position="150"/>
        <end position="166"/>
    </location>
</feature>
<feature type="compositionally biased region" description="Basic and acidic residues" evidence="1">
    <location>
        <begin position="168"/>
        <end position="223"/>
    </location>
</feature>
<feature type="compositionally biased region" description="Basic and acidic residues" evidence="1">
    <location>
        <begin position="1"/>
        <end position="11"/>
    </location>
</feature>
<evidence type="ECO:0000313" key="2">
    <source>
        <dbReference type="EMBL" id="EUD64332.1"/>
    </source>
</evidence>
<name>W6ZTT3_9APIC</name>
<dbReference type="VEuPathDB" id="PlasmoDB:C922_05291"/>
<evidence type="ECO:0000313" key="3">
    <source>
        <dbReference type="Proteomes" id="UP000030640"/>
    </source>
</evidence>